<evidence type="ECO:0000313" key="1">
    <source>
        <dbReference type="EMBL" id="EHI14877.1"/>
    </source>
</evidence>
<protein>
    <recommendedName>
        <fullName evidence="3">L-carnitine dehydratase/bile acid-inducible protein F</fullName>
    </recommendedName>
</protein>
<dbReference type="EMBL" id="AGVE01000002">
    <property type="protein sequence ID" value="EHI14877.1"/>
    <property type="molecule type" value="Genomic_DNA"/>
</dbReference>
<dbReference type="PANTHER" id="PTHR48228:SF4">
    <property type="entry name" value="BLR3030 PROTEIN"/>
    <property type="match status" value="1"/>
</dbReference>
<dbReference type="Gene3D" id="3.30.1540.10">
    <property type="entry name" value="formyl-coa transferase, domain 3"/>
    <property type="match status" value="2"/>
</dbReference>
<dbReference type="eggNOG" id="COG1804">
    <property type="taxonomic scope" value="Bacteria"/>
</dbReference>
<dbReference type="Proteomes" id="UP000004915">
    <property type="component" value="Unassembled WGS sequence"/>
</dbReference>
<evidence type="ECO:0000313" key="2">
    <source>
        <dbReference type="Proteomes" id="UP000004915"/>
    </source>
</evidence>
<comment type="caution">
    <text evidence="1">The sequence shown here is derived from an EMBL/GenBank/DDBJ whole genome shotgun (WGS) entry which is preliminary data.</text>
</comment>
<dbReference type="Pfam" id="PF02515">
    <property type="entry name" value="CoA_transf_3"/>
    <property type="match status" value="2"/>
</dbReference>
<dbReference type="SUPFAM" id="SSF89796">
    <property type="entry name" value="CoA-transferase family III (CaiB/BaiF)"/>
    <property type="match status" value="2"/>
</dbReference>
<proteinExistence type="predicted"/>
<dbReference type="InterPro" id="IPR050509">
    <property type="entry name" value="CoA-transferase_III"/>
</dbReference>
<dbReference type="Gene3D" id="3.40.50.10540">
    <property type="entry name" value="Crotonobetainyl-coa:carnitine coa-transferase, domain 1"/>
    <property type="match status" value="2"/>
</dbReference>
<evidence type="ECO:0008006" key="3">
    <source>
        <dbReference type="Google" id="ProtNLM"/>
    </source>
</evidence>
<organism evidence="1 2">
    <name type="scientific">Mycolicibacterium thermoresistibile (strain ATCC 19527 / DSM 44167 / CIP 105390 / JCM 6362 / NCTC 10409 / 316)</name>
    <name type="common">Mycobacterium thermoresistibile</name>
    <dbReference type="NCBI Taxonomy" id="1078020"/>
    <lineage>
        <taxon>Bacteria</taxon>
        <taxon>Bacillati</taxon>
        <taxon>Actinomycetota</taxon>
        <taxon>Actinomycetes</taxon>
        <taxon>Mycobacteriales</taxon>
        <taxon>Mycobacteriaceae</taxon>
        <taxon>Mycolicibacterium</taxon>
    </lineage>
</organism>
<accession>G7CAV8</accession>
<dbReference type="AlphaFoldDB" id="G7CAV8"/>
<sequence length="835" mass="89616">MLWRIAEMFFSKELPRMVAISGSHAAPEPSAPLAGIRVVDLSTTLPGAFCTQFLADSGADVLMVEPPEGSPVRTLRGWPAFGRGKRSRVLDLKAPGGVTELDEVLRGADVMVTTFSPAALTALGVDSNALSERHPRLVSAHITGWGRSGPWRDLKGYEGLVLAKAGFSHAVRRMAQPPRPSYVATPYASYAAGHIAVHGILAALHEREHSGLGQIVDADLVRGVHAIDAWTWFGELVGIRWPEAYSSVEAWTEQGTPQSPMLLALLAAPTKDGHWLQFAQVQPHLFTAMLTEFGVMELLEDPKWKGFPTLESPDLYREFWSILLSKVGERTLAEWQQRFDENPDLCAEIFRSGHEVFDHPQLLHEGRSTIVEDPEVGPVRQPSTLVHTKGGPLGQPLPAPRLGDASGGWLQNPPVADFSENREMTTPPLSGITILEFGEMFAAPYASSVLADLGARVIKFENIKGDNIRSLLQFPEAAGAKVMQGKESIQVDLHTDEGRAVAHRLVASADVVLQSMRAGVADRLGIGVEALRAINPDVIYVSAGGYGVDGPYAARPAYAPSISAAGGVALTNTPDAEYATSSLDEVMQHVPRITTAGTSAELQSDGLAALTVASAILAALVGRDRGRPLYDVRTSMLATVTHVVSDWLVDYADAPAAAVPVHDGNGLSALYRIYGASEGRIFLAAPQPKEWPALVDALRDFTDLDEERFATPDARAANDDALSARLEAVFSKEPAAFWEKRFGAAGVGCVELYEGAPARLIQTDPQLAAEYAVSAVSPIFDEHLRLAPLVGLSRSKTTARAGCLAGQHTSAVLREFGYDDATIAEWQDAGVINCG</sequence>
<dbReference type="PANTHER" id="PTHR48228">
    <property type="entry name" value="SUCCINYL-COA--D-CITRAMALATE COA-TRANSFERASE"/>
    <property type="match status" value="1"/>
</dbReference>
<reference evidence="1 2" key="1">
    <citation type="submission" date="2011-11" db="EMBL/GenBank/DDBJ databases">
        <authorList>
            <consortium name="Tuberculosis Structural Genomics Consortium"/>
            <person name="Ioerger T.R."/>
        </authorList>
    </citation>
    <scope>NUCLEOTIDE SEQUENCE [LARGE SCALE GENOMIC DNA]</scope>
    <source>
        <strain evidence="2">ATCC 19527 / DSM 44167 / CIP 105390 / JCM 6362 / NCTC 10409 / 316</strain>
    </source>
</reference>
<name>G7CAV8_MYCT3</name>
<dbReference type="InterPro" id="IPR003673">
    <property type="entry name" value="CoA-Trfase_fam_III"/>
</dbReference>
<gene>
    <name evidence="1" type="ORF">KEK_00500</name>
</gene>
<keyword evidence="2" id="KW-1185">Reference proteome</keyword>
<dbReference type="PATRIC" id="fig|1078020.3.peg.99"/>
<dbReference type="GO" id="GO:0003824">
    <property type="term" value="F:catalytic activity"/>
    <property type="evidence" value="ECO:0007669"/>
    <property type="project" value="InterPro"/>
</dbReference>
<dbReference type="InterPro" id="IPR023606">
    <property type="entry name" value="CoA-Trfase_III_dom_1_sf"/>
</dbReference>
<dbReference type="InterPro" id="IPR044855">
    <property type="entry name" value="CoA-Trfase_III_dom3_sf"/>
</dbReference>